<accession>A0A1X9N5N7</accession>
<dbReference type="AlphaFoldDB" id="A0A1X9N5N7"/>
<name>A0A1X9N5N7_9GAMM</name>
<gene>
    <name evidence="1" type="ORF">BST96_02330</name>
</gene>
<evidence type="ECO:0008006" key="3">
    <source>
        <dbReference type="Google" id="ProtNLM"/>
    </source>
</evidence>
<dbReference type="STRING" id="716816.BST96_02330"/>
<protein>
    <recommendedName>
        <fullName evidence="3">Transglycosylase SLT domain-containing protein</fullName>
    </recommendedName>
</protein>
<dbReference type="RefSeq" id="WP_085757139.1">
    <property type="nucleotide sequence ID" value="NZ_CP019343.1"/>
</dbReference>
<evidence type="ECO:0000313" key="1">
    <source>
        <dbReference type="EMBL" id="ARN73046.1"/>
    </source>
</evidence>
<sequence length="160" mass="18148">MTINAVDLTEHVIKPTLDYLGMHSLAAEKLLLGTAAQESDFDPFYQHCESQSQGIGIYQITSTQHRTVWDEYLAFRPDLASKVRGLASQHQFLKNPDQELKTNLAYSTAIAWIIYLQSEHQLPAADDVDGLGHFWEQNFCHHSSCHAQDFSSWFSRHAVA</sequence>
<dbReference type="EMBL" id="CP019343">
    <property type="protein sequence ID" value="ARN73046.1"/>
    <property type="molecule type" value="Genomic_DNA"/>
</dbReference>
<evidence type="ECO:0000313" key="2">
    <source>
        <dbReference type="Proteomes" id="UP000193450"/>
    </source>
</evidence>
<organism evidence="1 2">
    <name type="scientific">Oceanicoccus sagamiensis</name>
    <dbReference type="NCBI Taxonomy" id="716816"/>
    <lineage>
        <taxon>Bacteria</taxon>
        <taxon>Pseudomonadati</taxon>
        <taxon>Pseudomonadota</taxon>
        <taxon>Gammaproteobacteria</taxon>
        <taxon>Cellvibrionales</taxon>
        <taxon>Spongiibacteraceae</taxon>
        <taxon>Oceanicoccus</taxon>
    </lineage>
</organism>
<dbReference type="Proteomes" id="UP000193450">
    <property type="component" value="Chromosome"/>
</dbReference>
<reference evidence="1 2" key="1">
    <citation type="submission" date="2016-11" db="EMBL/GenBank/DDBJ databases">
        <title>Trade-off between light-utilization and light-protection in marine flavobacteria.</title>
        <authorList>
            <person name="Kumagai Y."/>
        </authorList>
    </citation>
    <scope>NUCLEOTIDE SEQUENCE [LARGE SCALE GENOMIC DNA]</scope>
    <source>
        <strain evidence="1 2">NBRC 107125</strain>
    </source>
</reference>
<keyword evidence="2" id="KW-1185">Reference proteome</keyword>
<dbReference type="KEGG" id="osg:BST96_02330"/>
<dbReference type="OrthoDB" id="7355818at2"/>
<proteinExistence type="predicted"/>